<accession>A0AAV1CI36</accession>
<evidence type="ECO:0000256" key="3">
    <source>
        <dbReference type="RuleBase" id="RU003876"/>
    </source>
</evidence>
<dbReference type="Pfam" id="PF00956">
    <property type="entry name" value="NAP"/>
    <property type="match status" value="1"/>
</dbReference>
<dbReference type="Proteomes" id="UP001161247">
    <property type="component" value="Chromosome 2"/>
</dbReference>
<evidence type="ECO:0000256" key="1">
    <source>
        <dbReference type="ARBA" id="ARBA00009947"/>
    </source>
</evidence>
<name>A0AAV1CI36_OLDCO</name>
<dbReference type="GO" id="GO:0042393">
    <property type="term" value="F:histone binding"/>
    <property type="evidence" value="ECO:0007669"/>
    <property type="project" value="UniProtKB-ARBA"/>
</dbReference>
<dbReference type="GO" id="GO:0006334">
    <property type="term" value="P:nucleosome assembly"/>
    <property type="evidence" value="ECO:0007669"/>
    <property type="project" value="InterPro"/>
</dbReference>
<dbReference type="SUPFAM" id="SSF143113">
    <property type="entry name" value="NAP-like"/>
    <property type="match status" value="1"/>
</dbReference>
<gene>
    <name evidence="4" type="ORF">OLC1_LOCUS6132</name>
</gene>
<dbReference type="GO" id="GO:0000724">
    <property type="term" value="P:double-strand break repair via homologous recombination"/>
    <property type="evidence" value="ECO:0007669"/>
    <property type="project" value="UniProtKB-ARBA"/>
</dbReference>
<dbReference type="AlphaFoldDB" id="A0AAV1CI36"/>
<sequence>MEHLRVIQSEYDKLEQRFALDELVYEKSTTEHNELLQKFDVLSVKLYNMRCDIVNGDVQVDGVGEGAKEEDTTDQKGVPNFWVMALKNNDKIPAMITKDDEVFLKYLKDIKVSMVDQHKSFILEYAFDINPFSKNSMLT</sequence>
<dbReference type="EMBL" id="OX459119">
    <property type="protein sequence ID" value="CAI9095090.1"/>
    <property type="molecule type" value="Genomic_DNA"/>
</dbReference>
<keyword evidence="5" id="KW-1185">Reference proteome</keyword>
<evidence type="ECO:0000313" key="5">
    <source>
        <dbReference type="Proteomes" id="UP001161247"/>
    </source>
</evidence>
<reference evidence="4" key="1">
    <citation type="submission" date="2023-03" db="EMBL/GenBank/DDBJ databases">
        <authorList>
            <person name="Julca I."/>
        </authorList>
    </citation>
    <scope>NUCLEOTIDE SEQUENCE</scope>
</reference>
<dbReference type="Gene3D" id="3.30.1120.90">
    <property type="entry name" value="Nucleosome assembly protein"/>
    <property type="match status" value="1"/>
</dbReference>
<proteinExistence type="inferred from homology"/>
<protein>
    <submittedName>
        <fullName evidence="4">OLC1v1030949C1</fullName>
    </submittedName>
</protein>
<keyword evidence="2" id="KW-0143">Chaperone</keyword>
<dbReference type="InterPro" id="IPR037231">
    <property type="entry name" value="NAP-like_sf"/>
</dbReference>
<evidence type="ECO:0000313" key="4">
    <source>
        <dbReference type="EMBL" id="CAI9095090.1"/>
    </source>
</evidence>
<dbReference type="InterPro" id="IPR002164">
    <property type="entry name" value="NAP_family"/>
</dbReference>
<organism evidence="4 5">
    <name type="scientific">Oldenlandia corymbosa var. corymbosa</name>
    <dbReference type="NCBI Taxonomy" id="529605"/>
    <lineage>
        <taxon>Eukaryota</taxon>
        <taxon>Viridiplantae</taxon>
        <taxon>Streptophyta</taxon>
        <taxon>Embryophyta</taxon>
        <taxon>Tracheophyta</taxon>
        <taxon>Spermatophyta</taxon>
        <taxon>Magnoliopsida</taxon>
        <taxon>eudicotyledons</taxon>
        <taxon>Gunneridae</taxon>
        <taxon>Pentapetalae</taxon>
        <taxon>asterids</taxon>
        <taxon>lamiids</taxon>
        <taxon>Gentianales</taxon>
        <taxon>Rubiaceae</taxon>
        <taxon>Rubioideae</taxon>
        <taxon>Spermacoceae</taxon>
        <taxon>Hedyotis-Oldenlandia complex</taxon>
        <taxon>Oldenlandia</taxon>
    </lineage>
</organism>
<comment type="similarity">
    <text evidence="1 3">Belongs to the nucleosome assembly protein (NAP) family.</text>
</comment>
<dbReference type="GO" id="GO:0005634">
    <property type="term" value="C:nucleus"/>
    <property type="evidence" value="ECO:0007669"/>
    <property type="project" value="InterPro"/>
</dbReference>
<evidence type="ECO:0000256" key="2">
    <source>
        <dbReference type="ARBA" id="ARBA00023186"/>
    </source>
</evidence>
<dbReference type="PANTHER" id="PTHR11875">
    <property type="entry name" value="TESTIS-SPECIFIC Y-ENCODED PROTEIN"/>
    <property type="match status" value="1"/>
</dbReference>